<organism evidence="3 4">
    <name type="scientific">Caerostris darwini</name>
    <dbReference type="NCBI Taxonomy" id="1538125"/>
    <lineage>
        <taxon>Eukaryota</taxon>
        <taxon>Metazoa</taxon>
        <taxon>Ecdysozoa</taxon>
        <taxon>Arthropoda</taxon>
        <taxon>Chelicerata</taxon>
        <taxon>Arachnida</taxon>
        <taxon>Araneae</taxon>
        <taxon>Araneomorphae</taxon>
        <taxon>Entelegynae</taxon>
        <taxon>Araneoidea</taxon>
        <taxon>Araneidae</taxon>
        <taxon>Caerostris</taxon>
    </lineage>
</organism>
<keyword evidence="1" id="KW-0472">Membrane</keyword>
<proteinExistence type="predicted"/>
<keyword evidence="4" id="KW-1185">Reference proteome</keyword>
<evidence type="ECO:0000313" key="3">
    <source>
        <dbReference type="EMBL" id="GIX95107.1"/>
    </source>
</evidence>
<dbReference type="Proteomes" id="UP001054837">
    <property type="component" value="Unassembled WGS sequence"/>
</dbReference>
<dbReference type="AlphaFoldDB" id="A0AAV4PCU8"/>
<feature type="chain" id="PRO_5043394243" evidence="2">
    <location>
        <begin position="23"/>
        <end position="82"/>
    </location>
</feature>
<keyword evidence="1" id="KW-1133">Transmembrane helix</keyword>
<protein>
    <submittedName>
        <fullName evidence="3">Uncharacterized protein</fullName>
    </submittedName>
</protein>
<evidence type="ECO:0000256" key="1">
    <source>
        <dbReference type="SAM" id="Phobius"/>
    </source>
</evidence>
<feature type="transmembrane region" description="Helical" evidence="1">
    <location>
        <begin position="32"/>
        <end position="58"/>
    </location>
</feature>
<dbReference type="EMBL" id="BPLQ01002703">
    <property type="protein sequence ID" value="GIX95107.1"/>
    <property type="molecule type" value="Genomic_DNA"/>
</dbReference>
<reference evidence="3 4" key="1">
    <citation type="submission" date="2021-06" db="EMBL/GenBank/DDBJ databases">
        <title>Caerostris darwini draft genome.</title>
        <authorList>
            <person name="Kono N."/>
            <person name="Arakawa K."/>
        </authorList>
    </citation>
    <scope>NUCLEOTIDE SEQUENCE [LARGE SCALE GENOMIC DNA]</scope>
</reference>
<keyword evidence="1" id="KW-0812">Transmembrane</keyword>
<keyword evidence="2" id="KW-0732">Signal</keyword>
<comment type="caution">
    <text evidence="3">The sequence shown here is derived from an EMBL/GenBank/DDBJ whole genome shotgun (WGS) entry which is preliminary data.</text>
</comment>
<gene>
    <name evidence="3" type="ORF">CDAR_178561</name>
</gene>
<feature type="signal peptide" evidence="2">
    <location>
        <begin position="1"/>
        <end position="22"/>
    </location>
</feature>
<name>A0AAV4PCU8_9ARAC</name>
<sequence>MCSPTVLCVLLLLECLLAVTAADGDCYTSGGVAGIVIATIVVTLVMGGLAAAFAWYLWKQRKERIFSQWTVKGVDKYFNDIP</sequence>
<evidence type="ECO:0000256" key="2">
    <source>
        <dbReference type="SAM" id="SignalP"/>
    </source>
</evidence>
<evidence type="ECO:0000313" key="4">
    <source>
        <dbReference type="Proteomes" id="UP001054837"/>
    </source>
</evidence>
<accession>A0AAV4PCU8</accession>